<dbReference type="Gene3D" id="3.10.20.90">
    <property type="entry name" value="Phosphatidylinositol 3-kinase Catalytic Subunit, Chain A, domain 1"/>
    <property type="match status" value="1"/>
</dbReference>
<dbReference type="CDD" id="cd17039">
    <property type="entry name" value="Ubl_ubiquitin_like"/>
    <property type="match status" value="1"/>
</dbReference>
<evidence type="ECO:0000256" key="1">
    <source>
        <dbReference type="ARBA" id="ARBA00004123"/>
    </source>
</evidence>
<comment type="similarity">
    <text evidence="3">Belongs to the SDE2 family.</text>
</comment>
<evidence type="ECO:0000256" key="3">
    <source>
        <dbReference type="ARBA" id="ARBA00008726"/>
    </source>
</evidence>
<feature type="compositionally biased region" description="Basic and acidic residues" evidence="9">
    <location>
        <begin position="228"/>
        <end position="239"/>
    </location>
</feature>
<dbReference type="GO" id="GO:0005634">
    <property type="term" value="C:nucleus"/>
    <property type="evidence" value="ECO:0007669"/>
    <property type="project" value="UniProtKB-SubCell"/>
</dbReference>
<dbReference type="AlphaFoldDB" id="T1KZ61"/>
<dbReference type="GO" id="GO:0008380">
    <property type="term" value="P:RNA splicing"/>
    <property type="evidence" value="ECO:0007669"/>
    <property type="project" value="UniProtKB-KW"/>
</dbReference>
<reference evidence="11" key="2">
    <citation type="submission" date="2015-06" db="UniProtKB">
        <authorList>
            <consortium name="EnsemblMetazoa"/>
        </authorList>
    </citation>
    <scope>IDENTIFICATION</scope>
</reference>
<dbReference type="OMA" id="WIGDDIS"/>
<feature type="region of interest" description="Disordered" evidence="9">
    <location>
        <begin position="212"/>
        <end position="279"/>
    </location>
</feature>
<evidence type="ECO:0000256" key="2">
    <source>
        <dbReference type="ARBA" id="ARBA00004496"/>
    </source>
</evidence>
<dbReference type="GO" id="GO:0006397">
    <property type="term" value="P:mRNA processing"/>
    <property type="evidence" value="ECO:0007669"/>
    <property type="project" value="UniProtKB-KW"/>
</dbReference>
<evidence type="ECO:0000256" key="9">
    <source>
        <dbReference type="SAM" id="MobiDB-lite"/>
    </source>
</evidence>
<evidence type="ECO:0000256" key="6">
    <source>
        <dbReference type="ARBA" id="ARBA00023187"/>
    </source>
</evidence>
<dbReference type="PROSITE" id="PS50053">
    <property type="entry name" value="UBIQUITIN_2"/>
    <property type="match status" value="1"/>
</dbReference>
<keyword evidence="5" id="KW-0507">mRNA processing</keyword>
<proteinExistence type="inferred from homology"/>
<dbReference type="SUPFAM" id="SSF54236">
    <property type="entry name" value="Ubiquitin-like"/>
    <property type="match status" value="1"/>
</dbReference>
<gene>
    <name evidence="11" type="primary">107368818</name>
</gene>
<keyword evidence="6" id="KW-0508">mRNA splicing</keyword>
<keyword evidence="12" id="KW-1185">Reference proteome</keyword>
<dbReference type="Proteomes" id="UP000015104">
    <property type="component" value="Unassembled WGS sequence"/>
</dbReference>
<feature type="compositionally biased region" description="Low complexity" evidence="9">
    <location>
        <begin position="246"/>
        <end position="268"/>
    </location>
</feature>
<keyword evidence="8" id="KW-0131">Cell cycle</keyword>
<protein>
    <recommendedName>
        <fullName evidence="10">Ubiquitin-like domain-containing protein</fullName>
    </recommendedName>
</protein>
<feature type="compositionally biased region" description="Basic and acidic residues" evidence="9">
    <location>
        <begin position="124"/>
        <end position="144"/>
    </location>
</feature>
<keyword evidence="4" id="KW-0963">Cytoplasm</keyword>
<dbReference type="PANTHER" id="PTHR12786:SF1">
    <property type="entry name" value="SPLICING REGULATOR SDE2"/>
    <property type="match status" value="1"/>
</dbReference>
<dbReference type="InterPro" id="IPR051421">
    <property type="entry name" value="RNA_Proc_DNA_Dmg_Regulator"/>
</dbReference>
<evidence type="ECO:0000313" key="11">
    <source>
        <dbReference type="EnsemblMetazoa" id="tetur28g00460.1"/>
    </source>
</evidence>
<dbReference type="Pfam" id="PF22782">
    <property type="entry name" value="SDE2"/>
    <property type="match status" value="1"/>
</dbReference>
<name>T1KZ61_TETUR</name>
<accession>T1KZ61</accession>
<dbReference type="STRING" id="32264.T1KZ61"/>
<dbReference type="GO" id="GO:0005737">
    <property type="term" value="C:cytoplasm"/>
    <property type="evidence" value="ECO:0007669"/>
    <property type="project" value="UniProtKB-SubCell"/>
</dbReference>
<dbReference type="eggNOG" id="KOG2827">
    <property type="taxonomic scope" value="Eukaryota"/>
</dbReference>
<dbReference type="InterPro" id="IPR053822">
    <property type="entry name" value="SDE2-like_dom"/>
</dbReference>
<dbReference type="HOGENOM" id="CLU_042333_1_0_1"/>
<evidence type="ECO:0000256" key="5">
    <source>
        <dbReference type="ARBA" id="ARBA00022664"/>
    </source>
</evidence>
<dbReference type="PANTHER" id="PTHR12786">
    <property type="entry name" value="SPLICING FACTOR SF3A-RELATED"/>
    <property type="match status" value="1"/>
</dbReference>
<evidence type="ECO:0000313" key="12">
    <source>
        <dbReference type="Proteomes" id="UP000015104"/>
    </source>
</evidence>
<evidence type="ECO:0000256" key="8">
    <source>
        <dbReference type="ARBA" id="ARBA00023306"/>
    </source>
</evidence>
<feature type="region of interest" description="Disordered" evidence="9">
    <location>
        <begin position="124"/>
        <end position="145"/>
    </location>
</feature>
<dbReference type="EnsemblMetazoa" id="tetur28g00460.1">
    <property type="protein sequence ID" value="tetur28g00460.1"/>
    <property type="gene ID" value="tetur28g00460"/>
</dbReference>
<dbReference type="KEGG" id="tut:107368818"/>
<reference evidence="12" key="1">
    <citation type="submission" date="2011-08" db="EMBL/GenBank/DDBJ databases">
        <authorList>
            <person name="Rombauts S."/>
        </authorList>
    </citation>
    <scope>NUCLEOTIDE SEQUENCE</scope>
    <source>
        <strain evidence="12">London</strain>
    </source>
</reference>
<comment type="subcellular location">
    <subcellularLocation>
        <location evidence="2">Cytoplasm</location>
    </subcellularLocation>
    <subcellularLocation>
        <location evidence="1">Nucleus</location>
    </subcellularLocation>
</comment>
<dbReference type="InterPro" id="IPR000626">
    <property type="entry name" value="Ubiquitin-like_dom"/>
</dbReference>
<dbReference type="OrthoDB" id="547031at2759"/>
<evidence type="ECO:0000256" key="4">
    <source>
        <dbReference type="ARBA" id="ARBA00022490"/>
    </source>
</evidence>
<evidence type="ECO:0000256" key="7">
    <source>
        <dbReference type="ARBA" id="ARBA00023242"/>
    </source>
</evidence>
<feature type="domain" description="Ubiquitin-like" evidence="10">
    <location>
        <begin position="2"/>
        <end position="55"/>
    </location>
</feature>
<dbReference type="InterPro" id="IPR029071">
    <property type="entry name" value="Ubiquitin-like_domsf"/>
</dbReference>
<sequence length="279" mass="31344">MIQILYKSISGSSKIIEYHEDSDNIDDLYQRFSSIEGIPIDSFKLYLNGKLLSDSIMSTYPCKSLVPITMHPLLLGGKGGFGSMLRAIGAQIEKTTNKEACRDLSGRRLRDINAEKRFKEWVSKKGNEEAEKEKKRKEKLEKMKQTPKIMFEDPEYFKNKEVIPQEIDEALEHGLKNATASQSSAKRVDPFAKSISTKKQKKDLWLGVDLSEDESDLDDDQNSADSGSRIDSDKEDASKSTKFLLNPGPSSSSENSQQSSDIEQIIPSMNDKQISVIHA</sequence>
<dbReference type="EMBL" id="CAEY01000736">
    <property type="status" value="NOT_ANNOTATED_CDS"/>
    <property type="molecule type" value="Genomic_DNA"/>
</dbReference>
<keyword evidence="7" id="KW-0539">Nucleus</keyword>
<evidence type="ECO:0000259" key="10">
    <source>
        <dbReference type="PROSITE" id="PS50053"/>
    </source>
</evidence>
<feature type="compositionally biased region" description="Acidic residues" evidence="9">
    <location>
        <begin position="212"/>
        <end position="222"/>
    </location>
</feature>
<organism evidence="11 12">
    <name type="scientific">Tetranychus urticae</name>
    <name type="common">Two-spotted spider mite</name>
    <dbReference type="NCBI Taxonomy" id="32264"/>
    <lineage>
        <taxon>Eukaryota</taxon>
        <taxon>Metazoa</taxon>
        <taxon>Ecdysozoa</taxon>
        <taxon>Arthropoda</taxon>
        <taxon>Chelicerata</taxon>
        <taxon>Arachnida</taxon>
        <taxon>Acari</taxon>
        <taxon>Acariformes</taxon>
        <taxon>Trombidiformes</taxon>
        <taxon>Prostigmata</taxon>
        <taxon>Eleutherengona</taxon>
        <taxon>Raphignathae</taxon>
        <taxon>Tetranychoidea</taxon>
        <taxon>Tetranychidae</taxon>
        <taxon>Tetranychus</taxon>
    </lineage>
</organism>